<dbReference type="Proteomes" id="UP000246018">
    <property type="component" value="Unassembled WGS sequence"/>
</dbReference>
<accession>A0A2T8FEB0</accession>
<organism evidence="2 3">
    <name type="scientific">Nocardioides gansuensis</name>
    <dbReference type="NCBI Taxonomy" id="2138300"/>
    <lineage>
        <taxon>Bacteria</taxon>
        <taxon>Bacillati</taxon>
        <taxon>Actinomycetota</taxon>
        <taxon>Actinomycetes</taxon>
        <taxon>Propionibacteriales</taxon>
        <taxon>Nocardioidaceae</taxon>
        <taxon>Nocardioides</taxon>
    </lineage>
</organism>
<dbReference type="GO" id="GO:0051539">
    <property type="term" value="F:4 iron, 4 sulfur cluster binding"/>
    <property type="evidence" value="ECO:0007669"/>
    <property type="project" value="InterPro"/>
</dbReference>
<reference evidence="2 3" key="1">
    <citation type="submission" date="2018-04" db="EMBL/GenBank/DDBJ databases">
        <title>Genome of Nocardioides gansuensis WSJ-1.</title>
        <authorList>
            <person name="Wu S."/>
            <person name="Wang G."/>
        </authorList>
    </citation>
    <scope>NUCLEOTIDE SEQUENCE [LARGE SCALE GENOMIC DNA]</scope>
    <source>
        <strain evidence="2 3">WSJ-1</strain>
    </source>
</reference>
<keyword evidence="3" id="KW-1185">Reference proteome</keyword>
<protein>
    <submittedName>
        <fullName evidence="2">Uncharacterized protein</fullName>
    </submittedName>
</protein>
<evidence type="ECO:0000256" key="1">
    <source>
        <dbReference type="SAM" id="MobiDB-lite"/>
    </source>
</evidence>
<comment type="caution">
    <text evidence="2">The sequence shown here is derived from an EMBL/GenBank/DDBJ whole genome shotgun (WGS) entry which is preliminary data.</text>
</comment>
<dbReference type="RefSeq" id="WP_116571508.1">
    <property type="nucleotide sequence ID" value="NZ_QDGZ01000002.1"/>
</dbReference>
<evidence type="ECO:0000313" key="2">
    <source>
        <dbReference type="EMBL" id="PVG84035.1"/>
    </source>
</evidence>
<gene>
    <name evidence="2" type="ORF">DDE18_05405</name>
</gene>
<name>A0A2T8FEB0_9ACTN</name>
<dbReference type="InterPro" id="IPR003651">
    <property type="entry name" value="Endonuclease3_FeS-loop_motif"/>
</dbReference>
<proteinExistence type="predicted"/>
<dbReference type="AlphaFoldDB" id="A0A2T8FEB0"/>
<feature type="region of interest" description="Disordered" evidence="1">
    <location>
        <begin position="1"/>
        <end position="72"/>
    </location>
</feature>
<feature type="compositionally biased region" description="Polar residues" evidence="1">
    <location>
        <begin position="63"/>
        <end position="72"/>
    </location>
</feature>
<sequence>METARSPRCSACPWWPTSPTIRRRPRSTTAARTRPATSRRAPTSGGSRQPLSRSRRTSHVVGSPSSRRPSDD</sequence>
<feature type="compositionally biased region" description="Low complexity" evidence="1">
    <location>
        <begin position="27"/>
        <end position="44"/>
    </location>
</feature>
<dbReference type="Pfam" id="PF10576">
    <property type="entry name" value="EndIII_4Fe-2S"/>
    <property type="match status" value="1"/>
</dbReference>
<evidence type="ECO:0000313" key="3">
    <source>
        <dbReference type="Proteomes" id="UP000246018"/>
    </source>
</evidence>
<dbReference type="EMBL" id="QDGZ01000002">
    <property type="protein sequence ID" value="PVG84035.1"/>
    <property type="molecule type" value="Genomic_DNA"/>
</dbReference>